<organism evidence="1">
    <name type="scientific">viral metagenome</name>
    <dbReference type="NCBI Taxonomy" id="1070528"/>
    <lineage>
        <taxon>unclassified sequences</taxon>
        <taxon>metagenomes</taxon>
        <taxon>organismal metagenomes</taxon>
    </lineage>
</organism>
<dbReference type="EMBL" id="MT141944">
    <property type="protein sequence ID" value="QJA72345.1"/>
    <property type="molecule type" value="Genomic_DNA"/>
</dbReference>
<reference evidence="1" key="1">
    <citation type="submission" date="2020-03" db="EMBL/GenBank/DDBJ databases">
        <title>The deep terrestrial virosphere.</title>
        <authorList>
            <person name="Holmfeldt K."/>
            <person name="Nilsson E."/>
            <person name="Simone D."/>
            <person name="Lopez-Fernandez M."/>
            <person name="Wu X."/>
            <person name="de Brujin I."/>
            <person name="Lundin D."/>
            <person name="Andersson A."/>
            <person name="Bertilsson S."/>
            <person name="Dopson M."/>
        </authorList>
    </citation>
    <scope>NUCLEOTIDE SEQUENCE</scope>
    <source>
        <strain evidence="1">MM415A02784</strain>
        <strain evidence="2">MM415B03741</strain>
    </source>
</reference>
<protein>
    <submittedName>
        <fullName evidence="1">Uncharacterized protein</fullName>
    </submittedName>
</protein>
<gene>
    <name evidence="1" type="ORF">MM415A02784_0004</name>
    <name evidence="2" type="ORF">MM415B03741_0009</name>
</gene>
<dbReference type="AlphaFoldDB" id="A0A6M3JU27"/>
<dbReference type="EMBL" id="MT143260">
    <property type="protein sequence ID" value="QJA94786.1"/>
    <property type="molecule type" value="Genomic_DNA"/>
</dbReference>
<proteinExistence type="predicted"/>
<evidence type="ECO:0000313" key="1">
    <source>
        <dbReference type="EMBL" id="QJA72345.1"/>
    </source>
</evidence>
<sequence>MSEIDVRCIPLEKANEHNKSCTLNTDFLATAITPSYPPSMLRIFVCSQTAAKFKTRVTKATNTQTLTFNADTNLTANVPYMFTMLVHSGDTINFQFDTTLTMSVFRVQEIMLGTQ</sequence>
<accession>A0A6M3JU27</accession>
<evidence type="ECO:0000313" key="2">
    <source>
        <dbReference type="EMBL" id="QJA94786.1"/>
    </source>
</evidence>
<name>A0A6M3JU27_9ZZZZ</name>